<comment type="pathway">
    <text evidence="4">Pyrimidine metabolism; dTTP biosynthesis.</text>
</comment>
<evidence type="ECO:0000259" key="5">
    <source>
        <dbReference type="Pfam" id="PF00303"/>
    </source>
</evidence>
<feature type="binding site" evidence="4">
    <location>
        <position position="182"/>
    </location>
    <ligand>
        <name>(6R)-5,10-methylene-5,6,7,8-tetrahydrofolate</name>
        <dbReference type="ChEBI" id="CHEBI:15636"/>
    </ligand>
</feature>
<comment type="subcellular location">
    <subcellularLocation>
        <location evidence="4">Cytoplasm</location>
    </subcellularLocation>
</comment>
<dbReference type="GO" id="GO:0032259">
    <property type="term" value="P:methylation"/>
    <property type="evidence" value="ECO:0007669"/>
    <property type="project" value="UniProtKB-KW"/>
</dbReference>
<keyword evidence="3 4" id="KW-0808">Transferase</keyword>
<dbReference type="InterPro" id="IPR023451">
    <property type="entry name" value="Thymidate_synth/dCMP_Mease_dom"/>
</dbReference>
<dbReference type="InterPro" id="IPR036926">
    <property type="entry name" value="Thymidate_synth/dCMP_Mease_sf"/>
</dbReference>
<feature type="binding site" description="in other chain" evidence="4">
    <location>
        <begin position="220"/>
        <end position="222"/>
    </location>
    <ligand>
        <name>dUMP</name>
        <dbReference type="ChEBI" id="CHEBI:246422"/>
        <note>ligand shared between dimeric partners</note>
    </ligand>
</feature>
<dbReference type="HAMAP" id="MF_00008">
    <property type="entry name" value="Thymidy_synth_bact"/>
    <property type="match status" value="1"/>
</dbReference>
<name>A0A0G0M9L6_9BACT</name>
<dbReference type="PANTHER" id="PTHR11548">
    <property type="entry name" value="THYMIDYLATE SYNTHASE 1"/>
    <property type="match status" value="1"/>
</dbReference>
<dbReference type="InterPro" id="IPR045097">
    <property type="entry name" value="Thymidate_synth/dCMP_Mease"/>
</dbReference>
<organism evidence="6 7">
    <name type="scientific">Candidatus Woesebacteria bacterium GW2011_GWB1_39_12</name>
    <dbReference type="NCBI Taxonomy" id="1618574"/>
    <lineage>
        <taxon>Bacteria</taxon>
        <taxon>Candidatus Woeseibacteriota</taxon>
    </lineage>
</organism>
<dbReference type="GO" id="GO:0006235">
    <property type="term" value="P:dTTP biosynthetic process"/>
    <property type="evidence" value="ECO:0007669"/>
    <property type="project" value="UniProtKB-UniRule"/>
</dbReference>
<evidence type="ECO:0000256" key="1">
    <source>
        <dbReference type="ARBA" id="ARBA00011947"/>
    </source>
</evidence>
<dbReference type="Proteomes" id="UP000033881">
    <property type="component" value="Unassembled WGS sequence"/>
</dbReference>
<dbReference type="EMBL" id="LBWB01000009">
    <property type="protein sequence ID" value="KKR00789.1"/>
    <property type="molecule type" value="Genomic_DNA"/>
</dbReference>
<comment type="subunit">
    <text evidence="4">Homodimer.</text>
</comment>
<dbReference type="PANTHER" id="PTHR11548:SF1">
    <property type="entry name" value="THYMIDYLATE SYNTHASE 1"/>
    <property type="match status" value="1"/>
</dbReference>
<comment type="catalytic activity">
    <reaction evidence="4">
        <text>dUMP + (6R)-5,10-methylene-5,6,7,8-tetrahydrofolate = 7,8-dihydrofolate + dTMP</text>
        <dbReference type="Rhea" id="RHEA:12104"/>
        <dbReference type="ChEBI" id="CHEBI:15636"/>
        <dbReference type="ChEBI" id="CHEBI:57451"/>
        <dbReference type="ChEBI" id="CHEBI:63528"/>
        <dbReference type="ChEBI" id="CHEBI:246422"/>
        <dbReference type="EC" id="2.1.1.45"/>
    </reaction>
</comment>
<feature type="binding site" evidence="4">
    <location>
        <position position="277"/>
    </location>
    <ligand>
        <name>(6R)-5,10-methylene-5,6,7,8-tetrahydrofolate</name>
        <dbReference type="ChEBI" id="CHEBI:15636"/>
    </ligand>
</feature>
<gene>
    <name evidence="4" type="primary">thyA</name>
    <name evidence="6" type="ORF">UT24_C0009G0106</name>
</gene>
<keyword evidence="2 4" id="KW-0489">Methyltransferase</keyword>
<keyword evidence="4" id="KW-0963">Cytoplasm</keyword>
<dbReference type="GO" id="GO:0006231">
    <property type="term" value="P:dTMP biosynthetic process"/>
    <property type="evidence" value="ECO:0007669"/>
    <property type="project" value="UniProtKB-UniRule"/>
</dbReference>
<dbReference type="PATRIC" id="fig|1618574.4.peg.777"/>
<dbReference type="Gene3D" id="3.30.572.10">
    <property type="entry name" value="Thymidylate synthase/dCMP hydroxymethylase domain"/>
    <property type="match status" value="1"/>
</dbReference>
<dbReference type="GO" id="GO:0004799">
    <property type="term" value="F:thymidylate synthase activity"/>
    <property type="evidence" value="ECO:0007669"/>
    <property type="project" value="UniProtKB-UniRule"/>
</dbReference>
<proteinExistence type="inferred from homology"/>
<dbReference type="Pfam" id="PF00303">
    <property type="entry name" value="Thymidylat_synt"/>
    <property type="match status" value="1"/>
</dbReference>
<dbReference type="CDD" id="cd00351">
    <property type="entry name" value="TS_Pyrimidine_HMase"/>
    <property type="match status" value="1"/>
</dbReference>
<feature type="domain" description="Thymidylate synthase/dCMP hydroxymethylase" evidence="5">
    <location>
        <begin position="2"/>
        <end position="277"/>
    </location>
</feature>
<keyword evidence="4" id="KW-0545">Nucleotide biosynthesis</keyword>
<evidence type="ECO:0000256" key="2">
    <source>
        <dbReference type="ARBA" id="ARBA00022603"/>
    </source>
</evidence>
<evidence type="ECO:0000256" key="4">
    <source>
        <dbReference type="HAMAP-Rule" id="MF_00008"/>
    </source>
</evidence>
<accession>A0A0G0M9L6</accession>
<comment type="caution">
    <text evidence="6">The sequence shown here is derived from an EMBL/GenBank/DDBJ whole genome shotgun (WGS) entry which is preliminary data.</text>
</comment>
<dbReference type="EC" id="2.1.1.45" evidence="1 4"/>
<feature type="active site" description="Nucleophile" evidence="4">
    <location>
        <position position="159"/>
    </location>
</feature>
<feature type="binding site" description="in other chain" evidence="4">
    <location>
        <begin position="179"/>
        <end position="182"/>
    </location>
    <ligand>
        <name>dUMP</name>
        <dbReference type="ChEBI" id="CHEBI:246422"/>
        <note>ligand shared between dimeric partners</note>
    </ligand>
</feature>
<dbReference type="GO" id="GO:0005829">
    <property type="term" value="C:cytosol"/>
    <property type="evidence" value="ECO:0007669"/>
    <property type="project" value="TreeGrafter"/>
</dbReference>
<feature type="binding site" evidence="4">
    <location>
        <begin position="133"/>
        <end position="134"/>
    </location>
    <ligand>
        <name>dUMP</name>
        <dbReference type="ChEBI" id="CHEBI:246422"/>
        <note>ligand shared between dimeric partners</note>
    </ligand>
</feature>
<dbReference type="NCBIfam" id="TIGR03284">
    <property type="entry name" value="thym_sym"/>
    <property type="match status" value="1"/>
</dbReference>
<dbReference type="AlphaFoldDB" id="A0A0G0M9L6"/>
<dbReference type="InterPro" id="IPR000398">
    <property type="entry name" value="Thymidylate_synthase"/>
</dbReference>
<dbReference type="SUPFAM" id="SSF55831">
    <property type="entry name" value="Thymidylate synthase/dCMP hydroxymethylase"/>
    <property type="match status" value="1"/>
</dbReference>
<comment type="caution">
    <text evidence="4">Lacks conserved residue(s) required for the propagation of feature annotation.</text>
</comment>
<sequence length="278" mass="31227">MKEYLDLVEDVMTNGKPRQGPKPEGTIAVFGRQVRYNLADGFPLITTRDLSKSWLKVIVPELLWIISGSTNANDLHKYGSNLWDKWAKAAEEKVGYQNGELGPIYGHQLRNFGGQVDQLTQVIGMLQREPETRRAIISLWNLSDVETPEGKHTVDVAPCIAMFHFAQMGGKLDLIMTQRSADIPIGVPNDVAEWALFQMLIAKEVNLPPGEFIHNLDDAHIYVDQIPAMKELLTREPKVRPDVTIANSLTGTIYDHVVEDFQLLNYNPHPPIKIPVAL</sequence>
<protein>
    <recommendedName>
        <fullName evidence="1 4">Thymidylate synthase</fullName>
        <shortName evidence="4">TS</shortName>
        <shortName evidence="4">TSase</shortName>
        <ecNumber evidence="1 4">2.1.1.45</ecNumber>
    </recommendedName>
</protein>
<evidence type="ECO:0000313" key="6">
    <source>
        <dbReference type="EMBL" id="KKR00789.1"/>
    </source>
</evidence>
<evidence type="ECO:0000313" key="7">
    <source>
        <dbReference type="Proteomes" id="UP000033881"/>
    </source>
</evidence>
<dbReference type="STRING" id="1618574.UT24_C0009G0106"/>
<dbReference type="UniPathway" id="UPA00575"/>
<comment type="function">
    <text evidence="4">Catalyzes the reductive methylation of 2'-deoxyuridine-5'-monophosphate (dUMP) to 2'-deoxythymidine-5'-monophosphate (dTMP) while utilizing 5,10-methylenetetrahydrofolate (mTHF) as the methyl donor and reductant in the reaction, yielding dihydrofolate (DHF) as a by-product. This enzymatic reaction provides an intracellular de novo source of dTMP, an essential precursor for DNA biosynthesis.</text>
</comment>
<comment type="similarity">
    <text evidence="4">Belongs to the thymidylate synthase family. Bacterial-type ThyA subfamily.</text>
</comment>
<dbReference type="PRINTS" id="PR00108">
    <property type="entry name" value="THYMDSNTHASE"/>
</dbReference>
<evidence type="ECO:0000256" key="3">
    <source>
        <dbReference type="ARBA" id="ARBA00022679"/>
    </source>
</evidence>
<reference evidence="6 7" key="1">
    <citation type="journal article" date="2015" name="Nature">
        <title>rRNA introns, odd ribosomes, and small enigmatic genomes across a large radiation of phyla.</title>
        <authorList>
            <person name="Brown C.T."/>
            <person name="Hug L.A."/>
            <person name="Thomas B.C."/>
            <person name="Sharon I."/>
            <person name="Castelle C.J."/>
            <person name="Singh A."/>
            <person name="Wilkins M.J."/>
            <person name="Williams K.H."/>
            <person name="Banfield J.F."/>
        </authorList>
    </citation>
    <scope>NUCLEOTIDE SEQUENCE [LARGE SCALE GENOMIC DNA]</scope>
</reference>